<feature type="domain" description="MannoseP isomerase/GMP-like beta-helix" evidence="3">
    <location>
        <begin position="325"/>
        <end position="376"/>
    </location>
</feature>
<keyword evidence="5" id="KW-1185">Reference proteome</keyword>
<organism evidence="4 5">
    <name type="scientific">Ornithinimicrobium cerasi</name>
    <dbReference type="NCBI Taxonomy" id="2248773"/>
    <lineage>
        <taxon>Bacteria</taxon>
        <taxon>Bacillati</taxon>
        <taxon>Actinomycetota</taxon>
        <taxon>Actinomycetes</taxon>
        <taxon>Micrococcales</taxon>
        <taxon>Ornithinimicrobiaceae</taxon>
        <taxon>Ornithinimicrobium</taxon>
    </lineage>
</organism>
<dbReference type="InterPro" id="IPR049577">
    <property type="entry name" value="GMPP_N"/>
</dbReference>
<dbReference type="Pfam" id="PF00483">
    <property type="entry name" value="NTP_transferase"/>
    <property type="match status" value="1"/>
</dbReference>
<dbReference type="Gene3D" id="3.90.550.10">
    <property type="entry name" value="Spore Coat Polysaccharide Biosynthesis Protein SpsA, Chain A"/>
    <property type="match status" value="1"/>
</dbReference>
<keyword evidence="4" id="KW-0548">Nucleotidyltransferase</keyword>
<dbReference type="GO" id="GO:0004475">
    <property type="term" value="F:mannose-1-phosphate guanylyltransferase (GTP) activity"/>
    <property type="evidence" value="ECO:0007669"/>
    <property type="project" value="InterPro"/>
</dbReference>
<dbReference type="AlphaFoldDB" id="A0A285VQK9"/>
<feature type="domain" description="Nucleotidyl transferase" evidence="2">
    <location>
        <begin position="31"/>
        <end position="305"/>
    </location>
</feature>
<dbReference type="PANTHER" id="PTHR46390:SF1">
    <property type="entry name" value="MANNOSE-1-PHOSPHATE GUANYLYLTRANSFERASE"/>
    <property type="match status" value="1"/>
</dbReference>
<name>A0A285VQK9_9MICO</name>
<dbReference type="PANTHER" id="PTHR46390">
    <property type="entry name" value="MANNOSE-1-PHOSPHATE GUANYLYLTRANSFERASE"/>
    <property type="match status" value="1"/>
</dbReference>
<dbReference type="SUPFAM" id="SSF159283">
    <property type="entry name" value="Guanosine diphospho-D-mannose pyrophosphorylase/mannose-6-phosphate isomerase linker domain"/>
    <property type="match status" value="1"/>
</dbReference>
<evidence type="ECO:0000259" key="3">
    <source>
        <dbReference type="Pfam" id="PF22640"/>
    </source>
</evidence>
<dbReference type="EMBL" id="OBQK01000005">
    <property type="protein sequence ID" value="SOC55516.1"/>
    <property type="molecule type" value="Genomic_DNA"/>
</dbReference>
<reference evidence="5" key="1">
    <citation type="submission" date="2017-08" db="EMBL/GenBank/DDBJ databases">
        <authorList>
            <person name="Varghese N."/>
            <person name="Submissions S."/>
        </authorList>
    </citation>
    <scope>NUCLEOTIDE SEQUENCE [LARGE SCALE GENOMIC DNA]</scope>
    <source>
        <strain evidence="5">USBA17B2</strain>
    </source>
</reference>
<dbReference type="GO" id="GO:0009298">
    <property type="term" value="P:GDP-mannose biosynthetic process"/>
    <property type="evidence" value="ECO:0007669"/>
    <property type="project" value="TreeGrafter"/>
</dbReference>
<evidence type="ECO:0000313" key="5">
    <source>
        <dbReference type="Proteomes" id="UP000219688"/>
    </source>
</evidence>
<protein>
    <submittedName>
        <fullName evidence="4">Mannose-1-phosphate guanylyltransferase</fullName>
    </submittedName>
</protein>
<dbReference type="InterPro" id="IPR054566">
    <property type="entry name" value="ManC/GMP-like_b-helix"/>
</dbReference>
<dbReference type="InterPro" id="IPR029044">
    <property type="entry name" value="Nucleotide-diphossugar_trans"/>
</dbReference>
<evidence type="ECO:0000256" key="1">
    <source>
        <dbReference type="SAM" id="MobiDB-lite"/>
    </source>
</evidence>
<proteinExistence type="predicted"/>
<dbReference type="Proteomes" id="UP000219688">
    <property type="component" value="Unassembled WGS sequence"/>
</dbReference>
<accession>A0A285VQK9</accession>
<dbReference type="CDD" id="cd02509">
    <property type="entry name" value="GDP-M1P_Guanylyltransferase"/>
    <property type="match status" value="1"/>
</dbReference>
<keyword evidence="4" id="KW-0808">Transferase</keyword>
<sequence length="385" mass="40293">MGQPYEPDALPRLGSMPDLESGVDGPPDLTAVIPAGGAGTRLWPLSRAGSPKFLHDLTGGGRTLLQDTADRLRPLVSARVMVVTGERHADAVRAQLPDLDPDDLLVEPSPRDSMPAIGLAAAVLERRDPDAVLASFAADHVIGDLDVFADRVRQAVSAARDGWLVTLGITPTTPATGFGYIRVGAALGTEGAPDAHRVDAFVEKPDVARARDYLASGDHLWNAGMFVVRASVLLELLAQQHPEMTTVLRQIAEDPSRLADLWGSLPAVAIDHAVAEPAAAAGRVAVVPAPFRWDDVGDFASLADLLDESPLHPGLRVLGDPGLVVNQGATGLVVATGGRTVVTLGVPDLVVVDTPDVVLVTTREHAQDVKGVVATLRATGRGELT</sequence>
<dbReference type="SUPFAM" id="SSF53448">
    <property type="entry name" value="Nucleotide-diphospho-sugar transferases"/>
    <property type="match status" value="1"/>
</dbReference>
<dbReference type="Pfam" id="PF22640">
    <property type="entry name" value="ManC_GMP_beta-helix"/>
    <property type="match status" value="1"/>
</dbReference>
<dbReference type="InterPro" id="IPR051161">
    <property type="entry name" value="Mannose-6P_isomerase_type2"/>
</dbReference>
<dbReference type="InterPro" id="IPR005835">
    <property type="entry name" value="NTP_transferase_dom"/>
</dbReference>
<feature type="region of interest" description="Disordered" evidence="1">
    <location>
        <begin position="1"/>
        <end position="28"/>
    </location>
</feature>
<gene>
    <name evidence="4" type="ORF">SAMN05421879_105123</name>
</gene>
<evidence type="ECO:0000259" key="2">
    <source>
        <dbReference type="Pfam" id="PF00483"/>
    </source>
</evidence>
<evidence type="ECO:0000313" key="4">
    <source>
        <dbReference type="EMBL" id="SOC55516.1"/>
    </source>
</evidence>